<name>A0A6G0ZED2_APHCR</name>
<dbReference type="EMBL" id="VUJU01000667">
    <property type="protein sequence ID" value="KAF0768982.1"/>
    <property type="molecule type" value="Genomic_DNA"/>
</dbReference>
<keyword evidence="3" id="KW-1185">Reference proteome</keyword>
<accession>A0A6G0ZED2</accession>
<organism evidence="2 3">
    <name type="scientific">Aphis craccivora</name>
    <name type="common">Cowpea aphid</name>
    <dbReference type="NCBI Taxonomy" id="307492"/>
    <lineage>
        <taxon>Eukaryota</taxon>
        <taxon>Metazoa</taxon>
        <taxon>Ecdysozoa</taxon>
        <taxon>Arthropoda</taxon>
        <taxon>Hexapoda</taxon>
        <taxon>Insecta</taxon>
        <taxon>Pterygota</taxon>
        <taxon>Neoptera</taxon>
        <taxon>Paraneoptera</taxon>
        <taxon>Hemiptera</taxon>
        <taxon>Sternorrhyncha</taxon>
        <taxon>Aphidomorpha</taxon>
        <taxon>Aphidoidea</taxon>
        <taxon>Aphididae</taxon>
        <taxon>Aphidini</taxon>
        <taxon>Aphis</taxon>
        <taxon>Aphis</taxon>
    </lineage>
</organism>
<reference evidence="2 3" key="1">
    <citation type="submission" date="2019-08" db="EMBL/GenBank/DDBJ databases">
        <title>Whole genome of Aphis craccivora.</title>
        <authorList>
            <person name="Voronova N.V."/>
            <person name="Shulinski R.S."/>
            <person name="Bandarenka Y.V."/>
            <person name="Zhorov D.G."/>
            <person name="Warner D."/>
        </authorList>
    </citation>
    <scope>NUCLEOTIDE SEQUENCE [LARGE SCALE GENOMIC DNA]</scope>
    <source>
        <strain evidence="2">180601</strain>
        <tissue evidence="2">Whole Body</tissue>
    </source>
</reference>
<evidence type="ECO:0000256" key="1">
    <source>
        <dbReference type="SAM" id="Coils"/>
    </source>
</evidence>
<gene>
    <name evidence="2" type="ORF">FWK35_00002168</name>
</gene>
<dbReference type="AlphaFoldDB" id="A0A6G0ZED2"/>
<dbReference type="Proteomes" id="UP000478052">
    <property type="component" value="Unassembled WGS sequence"/>
</dbReference>
<evidence type="ECO:0000313" key="3">
    <source>
        <dbReference type="Proteomes" id="UP000478052"/>
    </source>
</evidence>
<evidence type="ECO:0000313" key="2">
    <source>
        <dbReference type="EMBL" id="KAF0768982.1"/>
    </source>
</evidence>
<comment type="caution">
    <text evidence="2">The sequence shown here is derived from an EMBL/GenBank/DDBJ whole genome shotgun (WGS) entry which is preliminary data.</text>
</comment>
<sequence>MEKFLKNYFWNNYILSEQIIIGNKLQTIDKNKLFESVSTLSIDENNFEEINTFNETMLQVSKTVYTALQCKYSDLIISTYTYFFDCENACDKLTTRKKEQCVASIIKTAYTFKKYIVKMIIDLMQFKNIHPNLGSSDPTLLKSLISINLFLKQHAQKYVTEYESDKVSEKESYDINIKIVLSKMINLIERFSCKHCYIQDAYKFDKHLKEKIKDLDSKNEDMYEIIHAFLKKTTEEKKLDTFFKLVSIDYEGDIKILDDIILYNIYDPNYLLLEDIFSIKNKYSFFPFLEVKWQDSNDWDELQNVYNKVKNTDDIKIIFDYQILLIEVIKYIFHIKFINIHLNNYQDTNTKQVELLYEFDKFIDKVVPNNYPTNLYSPIITLRNLLYIDIHLTDKKILTNDTLILLIKSPVIKTWGKSIKINESIDEIVMSEFLKDILELKFFDHFIQIFELLSYESNTLGDYYLFRGNSDEKNKYSSNEKIYNESIEKLRYNFVRFQVWLDINLKTDDLKKTKKIIKPTDLPLVEIISSYTFWYFKKFLFNDQLNKIFLPLIINFSKLNNNNVNTNSTNIFLILRLNMIMALNLLEYYELHNCKLLEFNREILRKVKGAEKYDSQYSVLKPDYRKRIETAIHKETIDYQVEENQKVVYLTSVKEYIKKLSNICSTNSTIDDSKMMNFIIWDGSKNSIYEVCTNIYKSANAVVDYQQLVRFQVFEIIWIITNVFEQLFFIVLKNDVSIDENKNHINYGNDIKNKISLFENLPYPESISSYIQSYLHQYLIALTYQDTQTKQLFKDRIRQQLKILSMSIEKHSEEYYENKIDGHEIEKLINMLEKTIKKIKNILKVINDNNLIEKLQLSTVFF</sequence>
<feature type="coiled-coil region" evidence="1">
    <location>
        <begin position="794"/>
        <end position="849"/>
    </location>
</feature>
<protein>
    <submittedName>
        <fullName evidence="2">Uncharacterized protein</fullName>
    </submittedName>
</protein>
<keyword evidence="1" id="KW-0175">Coiled coil</keyword>
<dbReference type="OrthoDB" id="6628413at2759"/>
<proteinExistence type="predicted"/>